<keyword evidence="1" id="KW-0472">Membrane</keyword>
<dbReference type="EMBL" id="JAYMYQ010000006">
    <property type="protein sequence ID" value="KAK7324009.1"/>
    <property type="molecule type" value="Genomic_DNA"/>
</dbReference>
<evidence type="ECO:0000313" key="3">
    <source>
        <dbReference type="Proteomes" id="UP001367508"/>
    </source>
</evidence>
<evidence type="ECO:0000256" key="1">
    <source>
        <dbReference type="SAM" id="Phobius"/>
    </source>
</evidence>
<dbReference type="Proteomes" id="UP001367508">
    <property type="component" value="Unassembled WGS sequence"/>
</dbReference>
<evidence type="ECO:0000313" key="2">
    <source>
        <dbReference type="EMBL" id="KAK7324009.1"/>
    </source>
</evidence>
<comment type="caution">
    <text evidence="2">The sequence shown here is derived from an EMBL/GenBank/DDBJ whole genome shotgun (WGS) entry which is preliminary data.</text>
</comment>
<proteinExistence type="predicted"/>
<gene>
    <name evidence="2" type="ORF">VNO77_27514</name>
</gene>
<reference evidence="2 3" key="1">
    <citation type="submission" date="2024-01" db="EMBL/GenBank/DDBJ databases">
        <title>The genomes of 5 underutilized Papilionoideae crops provide insights into root nodulation and disease resistanc.</title>
        <authorList>
            <person name="Jiang F."/>
        </authorList>
    </citation>
    <scope>NUCLEOTIDE SEQUENCE [LARGE SCALE GENOMIC DNA]</scope>
    <source>
        <strain evidence="2">LVBAO_FW01</strain>
        <tissue evidence="2">Leaves</tissue>
    </source>
</reference>
<protein>
    <submittedName>
        <fullName evidence="2">Uncharacterized protein</fullName>
    </submittedName>
</protein>
<feature type="transmembrane region" description="Helical" evidence="1">
    <location>
        <begin position="81"/>
        <end position="104"/>
    </location>
</feature>
<organism evidence="2 3">
    <name type="scientific">Canavalia gladiata</name>
    <name type="common">Sword bean</name>
    <name type="synonym">Dolichos gladiatus</name>
    <dbReference type="NCBI Taxonomy" id="3824"/>
    <lineage>
        <taxon>Eukaryota</taxon>
        <taxon>Viridiplantae</taxon>
        <taxon>Streptophyta</taxon>
        <taxon>Embryophyta</taxon>
        <taxon>Tracheophyta</taxon>
        <taxon>Spermatophyta</taxon>
        <taxon>Magnoliopsida</taxon>
        <taxon>eudicotyledons</taxon>
        <taxon>Gunneridae</taxon>
        <taxon>Pentapetalae</taxon>
        <taxon>rosids</taxon>
        <taxon>fabids</taxon>
        <taxon>Fabales</taxon>
        <taxon>Fabaceae</taxon>
        <taxon>Papilionoideae</taxon>
        <taxon>50 kb inversion clade</taxon>
        <taxon>NPAAA clade</taxon>
        <taxon>indigoferoid/millettioid clade</taxon>
        <taxon>Phaseoleae</taxon>
        <taxon>Canavalia</taxon>
    </lineage>
</organism>
<keyword evidence="1" id="KW-0812">Transmembrane</keyword>
<keyword evidence="3" id="KW-1185">Reference proteome</keyword>
<keyword evidence="1" id="KW-1133">Transmembrane helix</keyword>
<dbReference type="AlphaFoldDB" id="A0AAN9KY00"/>
<sequence>MGMQMKMVEVVPPSKPNKTPLPSSEAPMLSSNSFGGKRNHGLNMKFCKIKNLSPSIIIVRPRIGNFQVNIVKINPRIVRPIMSVIMLTRILAKLLFIQVPLILYMIRRLKQSEKVVMAKMMGSNFIGFGAQELNNNMLLHTFSITAALTLVVDHVVHVVIDAVMEPITIANRY</sequence>
<accession>A0AAN9KY00</accession>
<name>A0AAN9KY00_CANGL</name>